<evidence type="ECO:0000313" key="3">
    <source>
        <dbReference type="Proteomes" id="UP000248764"/>
    </source>
</evidence>
<feature type="compositionally biased region" description="Low complexity" evidence="1">
    <location>
        <begin position="53"/>
        <end position="65"/>
    </location>
</feature>
<feature type="compositionally biased region" description="Low complexity" evidence="1">
    <location>
        <begin position="102"/>
        <end position="111"/>
    </location>
</feature>
<keyword evidence="3" id="KW-1185">Reference proteome</keyword>
<feature type="compositionally biased region" description="Basic and acidic residues" evidence="1">
    <location>
        <begin position="1"/>
        <end position="20"/>
    </location>
</feature>
<dbReference type="Proteomes" id="UP000248764">
    <property type="component" value="Unassembled WGS sequence"/>
</dbReference>
<reference evidence="2 3" key="1">
    <citation type="submission" date="2018-01" db="EMBL/GenBank/DDBJ databases">
        <title>Draft genome sequence of Jiangella sp. GTF31.</title>
        <authorList>
            <person name="Sahin N."/>
            <person name="Ay H."/>
            <person name="Saygin H."/>
        </authorList>
    </citation>
    <scope>NUCLEOTIDE SEQUENCE [LARGE SCALE GENOMIC DNA]</scope>
    <source>
        <strain evidence="2 3">GTF31</strain>
    </source>
</reference>
<evidence type="ECO:0000313" key="2">
    <source>
        <dbReference type="EMBL" id="PZF79406.1"/>
    </source>
</evidence>
<feature type="region of interest" description="Disordered" evidence="1">
    <location>
        <begin position="43"/>
        <end position="114"/>
    </location>
</feature>
<name>A0A2W2C0V4_9ACTN</name>
<dbReference type="EMBL" id="POTW01000142">
    <property type="protein sequence ID" value="PZF79406.1"/>
    <property type="molecule type" value="Genomic_DNA"/>
</dbReference>
<feature type="region of interest" description="Disordered" evidence="1">
    <location>
        <begin position="151"/>
        <end position="170"/>
    </location>
</feature>
<accession>A0A2W2C0V4</accession>
<protein>
    <submittedName>
        <fullName evidence="2">Uncharacterized protein</fullName>
    </submittedName>
</protein>
<feature type="region of interest" description="Disordered" evidence="1">
    <location>
        <begin position="1"/>
        <end position="28"/>
    </location>
</feature>
<comment type="caution">
    <text evidence="2">The sequence shown here is derived from an EMBL/GenBank/DDBJ whole genome shotgun (WGS) entry which is preliminary data.</text>
</comment>
<dbReference type="AlphaFoldDB" id="A0A2W2C0V4"/>
<organism evidence="2 3">
    <name type="scientific">Jiangella anatolica</name>
    <dbReference type="NCBI Taxonomy" id="2670374"/>
    <lineage>
        <taxon>Bacteria</taxon>
        <taxon>Bacillati</taxon>
        <taxon>Actinomycetota</taxon>
        <taxon>Actinomycetes</taxon>
        <taxon>Jiangellales</taxon>
        <taxon>Jiangellaceae</taxon>
        <taxon>Jiangella</taxon>
    </lineage>
</organism>
<proteinExistence type="predicted"/>
<gene>
    <name evidence="2" type="ORF">C1I92_31360</name>
</gene>
<sequence>MPRRERGCRTDNHDVPEDTMTRSTRRGSRLLPVLALLLTVALTGCGSDDDDPAAAAGTGDSSAGSSDGGDGGGETDPEQAELDFYQCMRDNGVDLPDPDPGQPGVQLQLPPGSEAAMEECRSLLPNGGEMQDTSPEDLESLRAFTECMRENGIDMPDPAADGRLSMPAGVDPQSAEFQAAMTTCQPELNGAPIRLGGPGGGQ</sequence>
<evidence type="ECO:0000256" key="1">
    <source>
        <dbReference type="SAM" id="MobiDB-lite"/>
    </source>
</evidence>